<keyword evidence="3" id="KW-1185">Reference proteome</keyword>
<feature type="region of interest" description="Disordered" evidence="1">
    <location>
        <begin position="101"/>
        <end position="128"/>
    </location>
</feature>
<gene>
    <name evidence="2" type="ORF">PCANC_20817</name>
</gene>
<comment type="caution">
    <text evidence="2">The sequence shown here is derived from an EMBL/GenBank/DDBJ whole genome shotgun (WGS) entry which is preliminary data.</text>
</comment>
<organism evidence="2 3">
    <name type="scientific">Puccinia coronata f. sp. avenae</name>
    <dbReference type="NCBI Taxonomy" id="200324"/>
    <lineage>
        <taxon>Eukaryota</taxon>
        <taxon>Fungi</taxon>
        <taxon>Dikarya</taxon>
        <taxon>Basidiomycota</taxon>
        <taxon>Pucciniomycotina</taxon>
        <taxon>Pucciniomycetes</taxon>
        <taxon>Pucciniales</taxon>
        <taxon>Pucciniaceae</taxon>
        <taxon>Puccinia</taxon>
    </lineage>
</organism>
<dbReference type="AlphaFoldDB" id="A0A2N5TSG2"/>
<evidence type="ECO:0000313" key="2">
    <source>
        <dbReference type="EMBL" id="PLW28429.1"/>
    </source>
</evidence>
<name>A0A2N5TSG2_9BASI</name>
<proteinExistence type="predicted"/>
<accession>A0A2N5TSG2</accession>
<reference evidence="2 3" key="1">
    <citation type="submission" date="2017-11" db="EMBL/GenBank/DDBJ databases">
        <title>De novo assembly and phasing of dikaryotic genomes from two isolates of Puccinia coronata f. sp. avenae, the causal agent of oat crown rust.</title>
        <authorList>
            <person name="Miller M.E."/>
            <person name="Zhang Y."/>
            <person name="Omidvar V."/>
            <person name="Sperschneider J."/>
            <person name="Schwessinger B."/>
            <person name="Raley C."/>
            <person name="Palmer J.M."/>
            <person name="Garnica D."/>
            <person name="Upadhyaya N."/>
            <person name="Rathjen J."/>
            <person name="Taylor J.M."/>
            <person name="Park R.F."/>
            <person name="Dodds P.N."/>
            <person name="Hirsch C.D."/>
            <person name="Kianian S.F."/>
            <person name="Figueroa M."/>
        </authorList>
    </citation>
    <scope>NUCLEOTIDE SEQUENCE [LARGE SCALE GENOMIC DNA]</scope>
    <source>
        <strain evidence="2">12NC29</strain>
    </source>
</reference>
<dbReference type="Proteomes" id="UP000235388">
    <property type="component" value="Unassembled WGS sequence"/>
</dbReference>
<protein>
    <submittedName>
        <fullName evidence="2">Uncharacterized protein</fullName>
    </submittedName>
</protein>
<dbReference type="EMBL" id="PGCJ01000445">
    <property type="protein sequence ID" value="PLW28429.1"/>
    <property type="molecule type" value="Genomic_DNA"/>
</dbReference>
<sequence>MHTGPFHLYESHHPNLPGPGVLDVSIYQSPATVAAKCHNFGYNKVQWGRIRHLRHLPKLAAYMFSTLEGSPDTRALARVASRVGGCSRVLSYLWLDNSDQSHEATHDVHQHNRSRDADPNGVHHHSVQ</sequence>
<evidence type="ECO:0000256" key="1">
    <source>
        <dbReference type="SAM" id="MobiDB-lite"/>
    </source>
</evidence>
<evidence type="ECO:0000313" key="3">
    <source>
        <dbReference type="Proteomes" id="UP000235388"/>
    </source>
</evidence>
<feature type="compositionally biased region" description="Basic and acidic residues" evidence="1">
    <location>
        <begin position="101"/>
        <end position="118"/>
    </location>
</feature>